<keyword evidence="3" id="KW-1185">Reference proteome</keyword>
<evidence type="ECO:0000256" key="1">
    <source>
        <dbReference type="SAM" id="MobiDB-lite"/>
    </source>
</evidence>
<name>A0ABR0Q3U5_GOSAR</name>
<feature type="region of interest" description="Disordered" evidence="1">
    <location>
        <begin position="1"/>
        <end position="59"/>
    </location>
</feature>
<gene>
    <name evidence="2" type="ORF">PVK06_017603</name>
</gene>
<evidence type="ECO:0000313" key="3">
    <source>
        <dbReference type="Proteomes" id="UP001358586"/>
    </source>
</evidence>
<evidence type="ECO:0000313" key="2">
    <source>
        <dbReference type="EMBL" id="KAK5833749.1"/>
    </source>
</evidence>
<organism evidence="2 3">
    <name type="scientific">Gossypium arboreum</name>
    <name type="common">Tree cotton</name>
    <name type="synonym">Gossypium nanking</name>
    <dbReference type="NCBI Taxonomy" id="29729"/>
    <lineage>
        <taxon>Eukaryota</taxon>
        <taxon>Viridiplantae</taxon>
        <taxon>Streptophyta</taxon>
        <taxon>Embryophyta</taxon>
        <taxon>Tracheophyta</taxon>
        <taxon>Spermatophyta</taxon>
        <taxon>Magnoliopsida</taxon>
        <taxon>eudicotyledons</taxon>
        <taxon>Gunneridae</taxon>
        <taxon>Pentapetalae</taxon>
        <taxon>rosids</taxon>
        <taxon>malvids</taxon>
        <taxon>Malvales</taxon>
        <taxon>Malvaceae</taxon>
        <taxon>Malvoideae</taxon>
        <taxon>Gossypium</taxon>
    </lineage>
</organism>
<proteinExistence type="predicted"/>
<dbReference type="Proteomes" id="UP001358586">
    <property type="component" value="Chromosome 5"/>
</dbReference>
<reference evidence="2 3" key="1">
    <citation type="submission" date="2023-03" db="EMBL/GenBank/DDBJ databases">
        <title>WGS of Gossypium arboreum.</title>
        <authorList>
            <person name="Yu D."/>
        </authorList>
    </citation>
    <scope>NUCLEOTIDE SEQUENCE [LARGE SCALE GENOMIC DNA]</scope>
    <source>
        <tissue evidence="2">Leaf</tissue>
    </source>
</reference>
<protein>
    <submittedName>
        <fullName evidence="2">Uncharacterized protein</fullName>
    </submittedName>
</protein>
<accession>A0ABR0Q3U5</accession>
<feature type="compositionally biased region" description="Basic and acidic residues" evidence="1">
    <location>
        <begin position="18"/>
        <end position="46"/>
    </location>
</feature>
<sequence>MWRNGIEILGKPSSSHDVNNESKTGTREENKNMMQKGKERARDKDSVSNSPMEKVRQSLPEMEWEDLSVKGRYKREPMEKTRMRAPLEWFERS</sequence>
<comment type="caution">
    <text evidence="2">The sequence shown here is derived from an EMBL/GenBank/DDBJ whole genome shotgun (WGS) entry which is preliminary data.</text>
</comment>
<dbReference type="EMBL" id="JARKNE010000005">
    <property type="protein sequence ID" value="KAK5833749.1"/>
    <property type="molecule type" value="Genomic_DNA"/>
</dbReference>